<organism evidence="2 3">
    <name type="scientific">Amnibacterium endophyticum</name>
    <dbReference type="NCBI Taxonomy" id="2109337"/>
    <lineage>
        <taxon>Bacteria</taxon>
        <taxon>Bacillati</taxon>
        <taxon>Actinomycetota</taxon>
        <taxon>Actinomycetes</taxon>
        <taxon>Micrococcales</taxon>
        <taxon>Microbacteriaceae</taxon>
        <taxon>Amnibacterium</taxon>
    </lineage>
</organism>
<keyword evidence="1" id="KW-1133">Transmembrane helix</keyword>
<evidence type="ECO:0000313" key="3">
    <source>
        <dbReference type="Proteomes" id="UP001597347"/>
    </source>
</evidence>
<dbReference type="RefSeq" id="WP_377934502.1">
    <property type="nucleotide sequence ID" value="NZ_JBHUEA010000014.1"/>
</dbReference>
<feature type="transmembrane region" description="Helical" evidence="1">
    <location>
        <begin position="201"/>
        <end position="218"/>
    </location>
</feature>
<accession>A0ABW4LIJ0</accession>
<sequence length="324" mass="33048">MRALKASVALLLAGAPLAAIVLAGVVLKPRLGAVTASHWSGTAVRPDGFTSTEPMFWTSAAITTVLGVGGLVGVVAVARGRGSRVWPAVASLAAGLTACAWIAAAWATADAADVQRAALGARLAIMLIPAALAVCVYLLLPATPVQETEAATVPALPAGSGDRLAWSGTTGSPVLAVVVSVVALLFAAMLAAAVISREPAVVISAVVLLLATLAALLLEPVRLTVDRRGVRLRSALLRVPLIRVRLSDIAEVVTDTIEPARWGGWGYRVSGAGIAYVARRGPGIVVKRRNGTAVAITVDRPEDPAAVANTLSRLASSGSAPERR</sequence>
<evidence type="ECO:0000313" key="2">
    <source>
        <dbReference type="EMBL" id="MFD1721874.1"/>
    </source>
</evidence>
<keyword evidence="3" id="KW-1185">Reference proteome</keyword>
<keyword evidence="1" id="KW-0812">Transmembrane</keyword>
<feature type="transmembrane region" description="Helical" evidence="1">
    <location>
        <begin position="85"/>
        <end position="107"/>
    </location>
</feature>
<reference evidence="3" key="1">
    <citation type="journal article" date="2019" name="Int. J. Syst. Evol. Microbiol.">
        <title>The Global Catalogue of Microorganisms (GCM) 10K type strain sequencing project: providing services to taxonomists for standard genome sequencing and annotation.</title>
        <authorList>
            <consortium name="The Broad Institute Genomics Platform"/>
            <consortium name="The Broad Institute Genome Sequencing Center for Infectious Disease"/>
            <person name="Wu L."/>
            <person name="Ma J."/>
        </authorList>
    </citation>
    <scope>NUCLEOTIDE SEQUENCE [LARGE SCALE GENOMIC DNA]</scope>
    <source>
        <strain evidence="3">CGMCC 1.12471</strain>
    </source>
</reference>
<feature type="transmembrane region" description="Helical" evidence="1">
    <location>
        <begin position="56"/>
        <end position="78"/>
    </location>
</feature>
<dbReference type="EMBL" id="JBHUEA010000014">
    <property type="protein sequence ID" value="MFD1721874.1"/>
    <property type="molecule type" value="Genomic_DNA"/>
</dbReference>
<name>A0ABW4LIJ0_9MICO</name>
<proteinExistence type="predicted"/>
<gene>
    <name evidence="2" type="ORF">ACFSBI_09950</name>
</gene>
<evidence type="ECO:0000256" key="1">
    <source>
        <dbReference type="SAM" id="Phobius"/>
    </source>
</evidence>
<feature type="transmembrane region" description="Helical" evidence="1">
    <location>
        <begin position="119"/>
        <end position="140"/>
    </location>
</feature>
<evidence type="ECO:0008006" key="4">
    <source>
        <dbReference type="Google" id="ProtNLM"/>
    </source>
</evidence>
<keyword evidence="1" id="KW-0472">Membrane</keyword>
<protein>
    <recommendedName>
        <fullName evidence="4">DUF1648 domain-containing protein</fullName>
    </recommendedName>
</protein>
<dbReference type="Proteomes" id="UP001597347">
    <property type="component" value="Unassembled WGS sequence"/>
</dbReference>
<comment type="caution">
    <text evidence="2">The sequence shown here is derived from an EMBL/GenBank/DDBJ whole genome shotgun (WGS) entry which is preliminary data.</text>
</comment>
<feature type="transmembrane region" description="Helical" evidence="1">
    <location>
        <begin position="173"/>
        <end position="195"/>
    </location>
</feature>